<dbReference type="AlphaFoldDB" id="A0A024T8T2"/>
<proteinExistence type="predicted"/>
<protein>
    <submittedName>
        <fullName evidence="1">Uncharacterized protein</fullName>
    </submittedName>
</protein>
<reference evidence="1" key="1">
    <citation type="submission" date="2013-12" db="EMBL/GenBank/DDBJ databases">
        <title>The Genome Sequence of Aphanomyces invadans NJM9701.</title>
        <authorList>
            <consortium name="The Broad Institute Genomics Platform"/>
            <person name="Russ C."/>
            <person name="Tyler B."/>
            <person name="van West P."/>
            <person name="Dieguez-Uribeondo J."/>
            <person name="Young S.K."/>
            <person name="Zeng Q."/>
            <person name="Gargeya S."/>
            <person name="Fitzgerald M."/>
            <person name="Abouelleil A."/>
            <person name="Alvarado L."/>
            <person name="Chapman S.B."/>
            <person name="Gainer-Dewar J."/>
            <person name="Goldberg J."/>
            <person name="Griggs A."/>
            <person name="Gujja S."/>
            <person name="Hansen M."/>
            <person name="Howarth C."/>
            <person name="Imamovic A."/>
            <person name="Ireland A."/>
            <person name="Larimer J."/>
            <person name="McCowan C."/>
            <person name="Murphy C."/>
            <person name="Pearson M."/>
            <person name="Poon T.W."/>
            <person name="Priest M."/>
            <person name="Roberts A."/>
            <person name="Saif S."/>
            <person name="Shea T."/>
            <person name="Sykes S."/>
            <person name="Wortman J."/>
            <person name="Nusbaum C."/>
            <person name="Birren B."/>
        </authorList>
    </citation>
    <scope>NUCLEOTIDE SEQUENCE [LARGE SCALE GENOMIC DNA]</scope>
    <source>
        <strain evidence="1">NJM9701</strain>
    </source>
</reference>
<dbReference type="VEuPathDB" id="FungiDB:H310_15395"/>
<sequence length="190" mass="21250">MQQSRQIARTESSAVLRIVRKVGPFMTLVPVALGTSWLIMTQPEREGLLDALETSTHGREYVWEGLLRAFNLTSNLGEGHVVALSHVMSGLLARDSPLIYPNDFRVFVDILVRETTDLDIRDPRRGPLATMLRVGIQSPLYARSGKYRVTEVSAVLAQWKHALEREGCARVMDASTWKALCDAEFALQQA</sequence>
<organism evidence="1">
    <name type="scientific">Aphanomyces invadans</name>
    <dbReference type="NCBI Taxonomy" id="157072"/>
    <lineage>
        <taxon>Eukaryota</taxon>
        <taxon>Sar</taxon>
        <taxon>Stramenopiles</taxon>
        <taxon>Oomycota</taxon>
        <taxon>Saprolegniomycetes</taxon>
        <taxon>Saprolegniales</taxon>
        <taxon>Verrucalvaceae</taxon>
        <taxon>Aphanomyces</taxon>
    </lineage>
</organism>
<dbReference type="OrthoDB" id="445362at2759"/>
<dbReference type="RefSeq" id="XP_008881592.1">
    <property type="nucleotide sequence ID" value="XM_008883370.1"/>
</dbReference>
<dbReference type="GeneID" id="20092445"/>
<name>A0A024T8T2_9STRA</name>
<gene>
    <name evidence="1" type="ORF">H310_15395</name>
</gene>
<dbReference type="EMBL" id="KI914382">
    <property type="protein sequence ID" value="ETV89777.1"/>
    <property type="molecule type" value="Genomic_DNA"/>
</dbReference>
<accession>A0A024T8T2</accession>
<dbReference type="STRING" id="157072.A0A024T8T2"/>
<evidence type="ECO:0000313" key="1">
    <source>
        <dbReference type="EMBL" id="ETV89777.1"/>
    </source>
</evidence>